<sequence length="236" mass="25506">SLECPDYVRELIRKARTLTDKPFGIDEKVGLLQVYWGEFPKGIVDEAHKAGVKVVHQIGSVKDAEKAISSAVDGTIVQGHEAGGHVIGKVTIANNNEQPAPAASSSEGTTSTSRNVRGSTRGLKLDALIAANKGKLSVHFSELEGQPDCENASLLASECGVIVRSLAPLRHKSWTKIPLRERDALIERLKNKFILDTSMPMVKEFLMTSMGTNESYKDMMTCSLGLNNITANGTES</sequence>
<feature type="region of interest" description="Disordered" evidence="1">
    <location>
        <begin position="96"/>
        <end position="117"/>
    </location>
</feature>
<evidence type="ECO:0000256" key="1">
    <source>
        <dbReference type="SAM" id="MobiDB-lite"/>
    </source>
</evidence>
<dbReference type="PANTHER" id="PTHR32332">
    <property type="entry name" value="2-NITROPROPANE DIOXYGENASE"/>
    <property type="match status" value="1"/>
</dbReference>
<organism evidence="2 3">
    <name type="scientific">Papaver atlanticum</name>
    <dbReference type="NCBI Taxonomy" id="357466"/>
    <lineage>
        <taxon>Eukaryota</taxon>
        <taxon>Viridiplantae</taxon>
        <taxon>Streptophyta</taxon>
        <taxon>Embryophyta</taxon>
        <taxon>Tracheophyta</taxon>
        <taxon>Spermatophyta</taxon>
        <taxon>Magnoliopsida</taxon>
        <taxon>Ranunculales</taxon>
        <taxon>Papaveraceae</taxon>
        <taxon>Papaveroideae</taxon>
        <taxon>Papaver</taxon>
    </lineage>
</organism>
<gene>
    <name evidence="2" type="ORF">MKW98_030072</name>
</gene>
<feature type="non-terminal residue" evidence="2">
    <location>
        <position position="236"/>
    </location>
</feature>
<evidence type="ECO:0000313" key="2">
    <source>
        <dbReference type="EMBL" id="KAI3940753.1"/>
    </source>
</evidence>
<feature type="compositionally biased region" description="Low complexity" evidence="1">
    <location>
        <begin position="104"/>
        <end position="113"/>
    </location>
</feature>
<dbReference type="InterPro" id="IPR013785">
    <property type="entry name" value="Aldolase_TIM"/>
</dbReference>
<proteinExistence type="predicted"/>
<keyword evidence="3" id="KW-1185">Reference proteome</keyword>
<dbReference type="Proteomes" id="UP001202328">
    <property type="component" value="Unassembled WGS sequence"/>
</dbReference>
<reference evidence="2" key="1">
    <citation type="submission" date="2022-04" db="EMBL/GenBank/DDBJ databases">
        <title>A functionally conserved STORR gene fusion in Papaver species that diverged 16.8 million years ago.</title>
        <authorList>
            <person name="Catania T."/>
        </authorList>
    </citation>
    <scope>NUCLEOTIDE SEQUENCE</scope>
    <source>
        <strain evidence="2">S-188037</strain>
    </source>
</reference>
<dbReference type="EMBL" id="JAJJMB010005117">
    <property type="protein sequence ID" value="KAI3940753.1"/>
    <property type="molecule type" value="Genomic_DNA"/>
</dbReference>
<dbReference type="Gene3D" id="3.20.20.70">
    <property type="entry name" value="Aldolase class I"/>
    <property type="match status" value="1"/>
</dbReference>
<dbReference type="AlphaFoldDB" id="A0AAD4T780"/>
<comment type="caution">
    <text evidence="2">The sequence shown here is derived from an EMBL/GenBank/DDBJ whole genome shotgun (WGS) entry which is preliminary data.</text>
</comment>
<accession>A0AAD4T780</accession>
<protein>
    <submittedName>
        <fullName evidence="2">Uncharacterized protein</fullName>
    </submittedName>
</protein>
<name>A0AAD4T780_9MAGN</name>
<dbReference type="PANTHER" id="PTHR32332:SF20">
    <property type="entry name" value="2-NITROPROPANE DIOXYGENASE-LIKE PROTEIN"/>
    <property type="match status" value="1"/>
</dbReference>
<evidence type="ECO:0000313" key="3">
    <source>
        <dbReference type="Proteomes" id="UP001202328"/>
    </source>
</evidence>
<dbReference type="SUPFAM" id="SSF51412">
    <property type="entry name" value="Inosine monophosphate dehydrogenase (IMPDH)"/>
    <property type="match status" value="1"/>
</dbReference>